<reference evidence="11 12" key="1">
    <citation type="journal article" date="2016" name="Int. J. Syst. Evol. Microbiol.">
        <title>Acidipila dinghuensis sp. nov., an acidobacterium isolated from forest soil.</title>
        <authorList>
            <person name="Jiang Y.W."/>
            <person name="Wang J."/>
            <person name="Chen M.H."/>
            <person name="Lv Y.Y."/>
            <person name="Qiu L.H."/>
        </authorList>
    </citation>
    <scope>NUCLEOTIDE SEQUENCE [LARGE SCALE GENOMIC DNA]</scope>
    <source>
        <strain evidence="11 12">DHOF10</strain>
    </source>
</reference>
<keyword evidence="3" id="KW-0479">Metal-binding</keyword>
<evidence type="ECO:0000256" key="9">
    <source>
        <dbReference type="SAM" id="MobiDB-lite"/>
    </source>
</evidence>
<evidence type="ECO:0000256" key="1">
    <source>
        <dbReference type="ARBA" id="ARBA00001913"/>
    </source>
</evidence>
<gene>
    <name evidence="11" type="ORF">ESZ00_04710</name>
</gene>
<dbReference type="GO" id="GO:0004252">
    <property type="term" value="F:serine-type endopeptidase activity"/>
    <property type="evidence" value="ECO:0007669"/>
    <property type="project" value="InterPro"/>
</dbReference>
<sequence length="526" mass="53209">MTNSSVKRVSLTHSERKAPHNASIVGPTPPQQIITVSVMVRRKNPLQLHELGGRHLSHEEFAEKYAASPADFDQIRSFAHQHGLTVDESASSLARRTIVLRGTAQAMQLAFGVTLHDYTTRTGHKFHGFTGTLSLPDEHASAIEAVLGLDARPIATPHFRVRQKAHGVAAAAAAGGDTSFNPNQVAAFYGFPNGTGAGQTVGIIELGGGYNTSDLNTYFNGLGITPPTIVAVSVDGGTNSTGSDADGEVDLDIQVVGSIATGAKIAVYFTTNTDQGFIDAITTAVHDTTNSPSVISISWGGPETSWAQSSLTALDSACQSAGALGVTITVAAGDGGSVDGTNSNVVDFPASSPYVLACGGTHISVSGNAIASEVVWNDGSNGGSTGGGVSTAFAVPTWQNGLQATTGSGAASALTGRGVPDVAGDASPASGYNVLVDGQQEVVGGTSAVAPLWAALIAIINQLKGSKAGFVNPTLYGATSAFNDITQGNNDISGGNGGYEATTGWDACTGLGSPKGTAIATALGVQ</sequence>
<proteinExistence type="inferred from homology"/>
<dbReference type="PANTHER" id="PTHR14218">
    <property type="entry name" value="PROTEASE S8 TRIPEPTIDYL PEPTIDASE I CLN2"/>
    <property type="match status" value="1"/>
</dbReference>
<dbReference type="RefSeq" id="WP_129206999.1">
    <property type="nucleotide sequence ID" value="NZ_BMGU01000001.1"/>
</dbReference>
<dbReference type="OrthoDB" id="9002785at2"/>
<evidence type="ECO:0000256" key="2">
    <source>
        <dbReference type="ARBA" id="ARBA00022670"/>
    </source>
</evidence>
<keyword evidence="6" id="KW-0106">Calcium</keyword>
<evidence type="ECO:0000256" key="4">
    <source>
        <dbReference type="ARBA" id="ARBA00022801"/>
    </source>
</evidence>
<dbReference type="SUPFAM" id="SSF54897">
    <property type="entry name" value="Protease propeptides/inhibitors"/>
    <property type="match status" value="1"/>
</dbReference>
<dbReference type="SMART" id="SM00944">
    <property type="entry name" value="Pro-kuma_activ"/>
    <property type="match status" value="1"/>
</dbReference>
<keyword evidence="5" id="KW-0720">Serine protease</keyword>
<evidence type="ECO:0000256" key="3">
    <source>
        <dbReference type="ARBA" id="ARBA00022723"/>
    </source>
</evidence>
<protein>
    <submittedName>
        <fullName evidence="11">Peptidase S53</fullName>
    </submittedName>
</protein>
<dbReference type="PROSITE" id="PS51892">
    <property type="entry name" value="SUBTILASE"/>
    <property type="match status" value="1"/>
</dbReference>
<keyword evidence="7" id="KW-0865">Zymogen</keyword>
<dbReference type="InterPro" id="IPR050819">
    <property type="entry name" value="Tripeptidyl-peptidase_I"/>
</dbReference>
<dbReference type="SUPFAM" id="SSF52743">
    <property type="entry name" value="Subtilisin-like"/>
    <property type="match status" value="1"/>
</dbReference>
<dbReference type="InterPro" id="IPR036852">
    <property type="entry name" value="Peptidase_S8/S53_dom_sf"/>
</dbReference>
<evidence type="ECO:0000259" key="10">
    <source>
        <dbReference type="PROSITE" id="PS51695"/>
    </source>
</evidence>
<keyword evidence="12" id="KW-1185">Reference proteome</keyword>
<dbReference type="Pfam" id="PF09286">
    <property type="entry name" value="Pro-kuma_activ"/>
    <property type="match status" value="1"/>
</dbReference>
<evidence type="ECO:0000256" key="7">
    <source>
        <dbReference type="ARBA" id="ARBA00023145"/>
    </source>
</evidence>
<accession>A0A4Q1SIZ3</accession>
<comment type="caution">
    <text evidence="11">The sequence shown here is derived from an EMBL/GenBank/DDBJ whole genome shotgun (WGS) entry which is preliminary data.</text>
</comment>
<comment type="caution">
    <text evidence="8">Lacks conserved residue(s) required for the propagation of feature annotation.</text>
</comment>
<organism evidence="11 12">
    <name type="scientific">Silvibacterium dinghuense</name>
    <dbReference type="NCBI Taxonomy" id="1560006"/>
    <lineage>
        <taxon>Bacteria</taxon>
        <taxon>Pseudomonadati</taxon>
        <taxon>Acidobacteriota</taxon>
        <taxon>Terriglobia</taxon>
        <taxon>Terriglobales</taxon>
        <taxon>Acidobacteriaceae</taxon>
        <taxon>Silvibacterium</taxon>
    </lineage>
</organism>
<evidence type="ECO:0000313" key="11">
    <source>
        <dbReference type="EMBL" id="RXS97220.1"/>
    </source>
</evidence>
<dbReference type="AlphaFoldDB" id="A0A4Q1SIZ3"/>
<feature type="region of interest" description="Disordered" evidence="9">
    <location>
        <begin position="1"/>
        <end position="28"/>
    </location>
</feature>
<feature type="domain" description="Peptidase S53" evidence="10">
    <location>
        <begin position="179"/>
        <end position="526"/>
    </location>
</feature>
<dbReference type="GO" id="GO:0046872">
    <property type="term" value="F:metal ion binding"/>
    <property type="evidence" value="ECO:0007669"/>
    <property type="project" value="UniProtKB-KW"/>
</dbReference>
<dbReference type="PROSITE" id="PS51695">
    <property type="entry name" value="SEDOLISIN"/>
    <property type="match status" value="1"/>
</dbReference>
<dbReference type="Gene3D" id="3.40.50.200">
    <property type="entry name" value="Peptidase S8/S53 domain"/>
    <property type="match status" value="1"/>
</dbReference>
<name>A0A4Q1SIZ3_9BACT</name>
<comment type="similarity">
    <text evidence="8">Belongs to the peptidase S8 family.</text>
</comment>
<dbReference type="InterPro" id="IPR015366">
    <property type="entry name" value="S53_propep"/>
</dbReference>
<comment type="cofactor">
    <cofactor evidence="1">
        <name>Ca(2+)</name>
        <dbReference type="ChEBI" id="CHEBI:29108"/>
    </cofactor>
</comment>
<keyword evidence="2" id="KW-0645">Protease</keyword>
<dbReference type="CDD" id="cd11377">
    <property type="entry name" value="Pro-peptidase_S53"/>
    <property type="match status" value="1"/>
</dbReference>
<dbReference type="GO" id="GO:0008240">
    <property type="term" value="F:tripeptidyl-peptidase activity"/>
    <property type="evidence" value="ECO:0007669"/>
    <property type="project" value="TreeGrafter"/>
</dbReference>
<evidence type="ECO:0000256" key="8">
    <source>
        <dbReference type="PROSITE-ProRule" id="PRU01240"/>
    </source>
</evidence>
<evidence type="ECO:0000256" key="6">
    <source>
        <dbReference type="ARBA" id="ARBA00022837"/>
    </source>
</evidence>
<dbReference type="CDD" id="cd04056">
    <property type="entry name" value="Peptidases_S53"/>
    <property type="match status" value="1"/>
</dbReference>
<dbReference type="EMBL" id="SDMK01000001">
    <property type="protein sequence ID" value="RXS97220.1"/>
    <property type="molecule type" value="Genomic_DNA"/>
</dbReference>
<keyword evidence="4" id="KW-0378">Hydrolase</keyword>
<evidence type="ECO:0000256" key="5">
    <source>
        <dbReference type="ARBA" id="ARBA00022825"/>
    </source>
</evidence>
<dbReference type="Proteomes" id="UP000290253">
    <property type="component" value="Unassembled WGS sequence"/>
</dbReference>
<dbReference type="GO" id="GO:0006508">
    <property type="term" value="P:proteolysis"/>
    <property type="evidence" value="ECO:0007669"/>
    <property type="project" value="UniProtKB-KW"/>
</dbReference>
<dbReference type="PANTHER" id="PTHR14218:SF15">
    <property type="entry name" value="TRIPEPTIDYL-PEPTIDASE 1"/>
    <property type="match status" value="1"/>
</dbReference>
<dbReference type="InterPro" id="IPR030400">
    <property type="entry name" value="Sedolisin_dom"/>
</dbReference>
<evidence type="ECO:0000313" key="12">
    <source>
        <dbReference type="Proteomes" id="UP000290253"/>
    </source>
</evidence>